<evidence type="ECO:0000256" key="1">
    <source>
        <dbReference type="SAM" id="MobiDB-lite"/>
    </source>
</evidence>
<feature type="compositionally biased region" description="Polar residues" evidence="1">
    <location>
        <begin position="139"/>
        <end position="155"/>
    </location>
</feature>
<dbReference type="InterPro" id="IPR009057">
    <property type="entry name" value="Homeodomain-like_sf"/>
</dbReference>
<dbReference type="AlphaFoldDB" id="A0A6G0WW14"/>
<name>A0A6G0WW14_9STRA</name>
<evidence type="ECO:0000313" key="3">
    <source>
        <dbReference type="EMBL" id="KAF0731733.1"/>
    </source>
</evidence>
<dbReference type="InterPro" id="IPR001005">
    <property type="entry name" value="SANT/Myb"/>
</dbReference>
<feature type="compositionally biased region" description="Polar residues" evidence="1">
    <location>
        <begin position="26"/>
        <end position="45"/>
    </location>
</feature>
<dbReference type="PANTHER" id="PTHR22929">
    <property type="entry name" value="RNA POLYMERASE III TRANSCRIPTION INITIATION FACTOR B"/>
    <property type="match status" value="1"/>
</dbReference>
<dbReference type="SMART" id="SM00717">
    <property type="entry name" value="SANT"/>
    <property type="match status" value="1"/>
</dbReference>
<comment type="caution">
    <text evidence="3">The sequence shown here is derived from an EMBL/GenBank/DDBJ whole genome shotgun (WGS) entry which is preliminary data.</text>
</comment>
<dbReference type="InterPro" id="IPR039467">
    <property type="entry name" value="TFIIIB_B''_Myb"/>
</dbReference>
<feature type="compositionally biased region" description="Polar residues" evidence="1">
    <location>
        <begin position="245"/>
        <end position="254"/>
    </location>
</feature>
<dbReference type="Pfam" id="PF15963">
    <property type="entry name" value="Myb_DNA-bind_7"/>
    <property type="match status" value="1"/>
</dbReference>
<dbReference type="GO" id="GO:0070898">
    <property type="term" value="P:RNA polymerase III preinitiation complex assembly"/>
    <property type="evidence" value="ECO:0007669"/>
    <property type="project" value="TreeGrafter"/>
</dbReference>
<dbReference type="EMBL" id="VJMJ01000140">
    <property type="protein sequence ID" value="KAF0731733.1"/>
    <property type="molecule type" value="Genomic_DNA"/>
</dbReference>
<feature type="compositionally biased region" description="Basic residues" evidence="1">
    <location>
        <begin position="190"/>
        <end position="224"/>
    </location>
</feature>
<feature type="compositionally biased region" description="Acidic residues" evidence="1">
    <location>
        <begin position="297"/>
        <end position="310"/>
    </location>
</feature>
<keyword evidence="4" id="KW-1185">Reference proteome</keyword>
<sequence length="477" mass="53097">MSKRVPLLKPTLARKPTRGIAPKVKPSSQTSNSASQPKASSTSNDEPSDVKSKEATQVASEPPRMESKRDEDAKGRPETKKGEPTEHPREPEAPPVKVAPQVQTPRLRGIVTPGSTFGITPPRQQTLQRQSPRGIRIPDTSSTGPAKSTKSTNIVRSVEKSGLLDNEAQSPRAVPVIDMPTQEKPTTKPKPTKPKPTKTKTTKPKTKVAPRASKRTMPSRKKSTRSATATALQFKPIKDKFIEYAQSQPSTTPSTKRKRKAKDDEEEDIPYETEADIAGMTMGQLALTVPRGRRIDEDDGDEDGEDDGQDNQEPPPSKRTRRENVPPRNLSAGMPQVEFVDGQIVVAEHSLTVHEDELMGDEDAEPEDERLGRGGYLTGRRSSKRWSHLETKQFFYGLSQVGTDFTLMETMFPNRSRGELKLKFKSEEKKHRALVDMALMAANRPLDKDIIALVTDKLKEKQRQETKDDDVEEFLMV</sequence>
<protein>
    <recommendedName>
        <fullName evidence="2">Myb-like domain-containing protein</fullName>
    </recommendedName>
</protein>
<dbReference type="Proteomes" id="UP000481153">
    <property type="component" value="Unassembled WGS sequence"/>
</dbReference>
<feature type="compositionally biased region" description="Acidic residues" evidence="1">
    <location>
        <begin position="264"/>
        <end position="275"/>
    </location>
</feature>
<feature type="region of interest" description="Disordered" evidence="1">
    <location>
        <begin position="1"/>
        <end position="336"/>
    </location>
</feature>
<dbReference type="VEuPathDB" id="FungiDB:AeMF1_004541"/>
<feature type="domain" description="Myb-like" evidence="2">
    <location>
        <begin position="382"/>
        <end position="430"/>
    </location>
</feature>
<dbReference type="GO" id="GO:0000126">
    <property type="term" value="C:transcription factor TFIIIB complex"/>
    <property type="evidence" value="ECO:0007669"/>
    <property type="project" value="TreeGrafter"/>
</dbReference>
<reference evidence="3 4" key="1">
    <citation type="submission" date="2019-07" db="EMBL/GenBank/DDBJ databases">
        <title>Genomics analysis of Aphanomyces spp. identifies a new class of oomycete effector associated with host adaptation.</title>
        <authorList>
            <person name="Gaulin E."/>
        </authorList>
    </citation>
    <scope>NUCLEOTIDE SEQUENCE [LARGE SCALE GENOMIC DNA]</scope>
    <source>
        <strain evidence="3 4">ATCC 201684</strain>
    </source>
</reference>
<dbReference type="PANTHER" id="PTHR22929:SF0">
    <property type="entry name" value="TRANSCRIPTION FACTOR TFIIIB COMPONENT B'' HOMOLOG"/>
    <property type="match status" value="1"/>
</dbReference>
<accession>A0A6G0WW14</accession>
<feature type="compositionally biased region" description="Basic and acidic residues" evidence="1">
    <location>
        <begin position="63"/>
        <end position="92"/>
    </location>
</feature>
<evidence type="ECO:0000259" key="2">
    <source>
        <dbReference type="SMART" id="SM00717"/>
    </source>
</evidence>
<organism evidence="3 4">
    <name type="scientific">Aphanomyces euteiches</name>
    <dbReference type="NCBI Taxonomy" id="100861"/>
    <lineage>
        <taxon>Eukaryota</taxon>
        <taxon>Sar</taxon>
        <taxon>Stramenopiles</taxon>
        <taxon>Oomycota</taxon>
        <taxon>Saprolegniomycetes</taxon>
        <taxon>Saprolegniales</taxon>
        <taxon>Verrucalvaceae</taxon>
        <taxon>Aphanomyces</taxon>
    </lineage>
</organism>
<proteinExistence type="predicted"/>
<dbReference type="SUPFAM" id="SSF46689">
    <property type="entry name" value="Homeodomain-like"/>
    <property type="match status" value="1"/>
</dbReference>
<gene>
    <name evidence="3" type="ORF">Ae201684_011036</name>
</gene>
<evidence type="ECO:0000313" key="4">
    <source>
        <dbReference type="Proteomes" id="UP000481153"/>
    </source>
</evidence>
<dbReference type="GO" id="GO:0001156">
    <property type="term" value="F:TFIIIC-class transcription factor complex binding"/>
    <property type="evidence" value="ECO:0007669"/>
    <property type="project" value="TreeGrafter"/>
</dbReference>
<feature type="compositionally biased region" description="Polar residues" evidence="1">
    <location>
        <begin position="113"/>
        <end position="131"/>
    </location>
</feature>